<evidence type="ECO:0000313" key="2">
    <source>
        <dbReference type="Proteomes" id="UP000027059"/>
    </source>
</evidence>
<accession>A0A059Y307</accession>
<keyword evidence="2" id="KW-1185">Reference proteome</keyword>
<dbReference type="HOGENOM" id="CLU_2617691_0_0_0"/>
<evidence type="ECO:0000313" key="1">
    <source>
        <dbReference type="EMBL" id="AIA31971.1"/>
    </source>
</evidence>
<dbReference type="AlphaFoldDB" id="A0A059Y307"/>
<dbReference type="KEGG" id="lfp:Y981_11275"/>
<proteinExistence type="predicted"/>
<dbReference type="Proteomes" id="UP000027059">
    <property type="component" value="Chromosome"/>
</dbReference>
<organism evidence="1 2">
    <name type="scientific">Leptospirillum ferriphilum YSK</name>
    <dbReference type="NCBI Taxonomy" id="1441628"/>
    <lineage>
        <taxon>Bacteria</taxon>
        <taxon>Pseudomonadati</taxon>
        <taxon>Nitrospirota</taxon>
        <taxon>Nitrospiria</taxon>
        <taxon>Nitrospirales</taxon>
        <taxon>Nitrospiraceae</taxon>
        <taxon>Leptospirillum</taxon>
    </lineage>
</organism>
<protein>
    <submittedName>
        <fullName evidence="1">Uncharacterized protein</fullName>
    </submittedName>
</protein>
<dbReference type="EMBL" id="CP007243">
    <property type="protein sequence ID" value="AIA31971.1"/>
    <property type="molecule type" value="Genomic_DNA"/>
</dbReference>
<gene>
    <name evidence="1" type="ORF">Y981_11275</name>
</gene>
<name>A0A059Y307_9BACT</name>
<sequence>MNQKISVSVDQIGPGLVRFFSIGVALEELMEDNKKPKLGQITILPSWAIFKDLVRQLSHYLPDCLLFSFFCLPEESRS</sequence>
<reference evidence="2" key="1">
    <citation type="submission" date="2014-02" db="EMBL/GenBank/DDBJ databases">
        <title>Complete genome sequence and comparative genomic analysis of the nitrogen-fixing bacterium Leptospirillum ferriphilum YSK.</title>
        <authorList>
            <person name="Guo X."/>
            <person name="Yin H."/>
            <person name="Liang Y."/>
            <person name="Hu Q."/>
            <person name="Ma L."/>
            <person name="Xiao Y."/>
            <person name="Zhang X."/>
            <person name="Qiu G."/>
            <person name="Liu X."/>
        </authorList>
    </citation>
    <scope>NUCLEOTIDE SEQUENCE [LARGE SCALE GENOMIC DNA]</scope>
    <source>
        <strain evidence="2">YSK</strain>
    </source>
</reference>
<reference evidence="1 2" key="2">
    <citation type="journal article" date="2015" name="Biomed. Res. Int.">
        <title>Effects of Arsenite Resistance on the Growth and Functional Gene Expression of Leptospirillum ferriphilum and Acidithiobacillus thiooxidans in Pure Culture and Coculture.</title>
        <authorList>
            <person name="Jiang H."/>
            <person name="Liang Y."/>
            <person name="Yin H."/>
            <person name="Xiao Y."/>
            <person name="Guo X."/>
            <person name="Xu Y."/>
            <person name="Hu Q."/>
            <person name="Liu H."/>
            <person name="Liu X."/>
        </authorList>
    </citation>
    <scope>NUCLEOTIDE SEQUENCE [LARGE SCALE GENOMIC DNA]</scope>
    <source>
        <strain evidence="1 2">YSK</strain>
    </source>
</reference>